<dbReference type="AlphaFoldDB" id="A0A844HUL3"/>
<gene>
    <name evidence="1" type="ORF">GL300_23430</name>
</gene>
<name>A0A844HUL3_9RHOB</name>
<reference evidence="1 2" key="1">
    <citation type="submission" date="2019-11" db="EMBL/GenBank/DDBJ databases">
        <authorList>
            <person name="Dong K."/>
        </authorList>
    </citation>
    <scope>NUCLEOTIDE SEQUENCE [LARGE SCALE GENOMIC DNA]</scope>
    <source>
        <strain evidence="1 2">NBRC 112902</strain>
    </source>
</reference>
<proteinExistence type="predicted"/>
<sequence length="89" mass="10021">MQARFIFSPSDDPENTDDEYKLVEDESVSIQVCAYGGKTTYAVNETGYDQPGNDDSLWVKDHGHFTSLKAAQTHAIEVAQKRRMEGHNQ</sequence>
<organism evidence="1 2">
    <name type="scientific">Paracoccus litorisediminis</name>
    <dbReference type="NCBI Taxonomy" id="2006130"/>
    <lineage>
        <taxon>Bacteria</taxon>
        <taxon>Pseudomonadati</taxon>
        <taxon>Pseudomonadota</taxon>
        <taxon>Alphaproteobacteria</taxon>
        <taxon>Rhodobacterales</taxon>
        <taxon>Paracoccaceae</taxon>
        <taxon>Paracoccus</taxon>
    </lineage>
</organism>
<accession>A0A844HUL3</accession>
<dbReference type="Proteomes" id="UP000449846">
    <property type="component" value="Unassembled WGS sequence"/>
</dbReference>
<dbReference type="RefSeq" id="WP_155042105.1">
    <property type="nucleotide sequence ID" value="NZ_WMIG01000026.1"/>
</dbReference>
<comment type="caution">
    <text evidence="1">The sequence shown here is derived from an EMBL/GenBank/DDBJ whole genome shotgun (WGS) entry which is preliminary data.</text>
</comment>
<keyword evidence="2" id="KW-1185">Reference proteome</keyword>
<evidence type="ECO:0000313" key="2">
    <source>
        <dbReference type="Proteomes" id="UP000449846"/>
    </source>
</evidence>
<protein>
    <submittedName>
        <fullName evidence="1">Uncharacterized protein</fullName>
    </submittedName>
</protein>
<evidence type="ECO:0000313" key="1">
    <source>
        <dbReference type="EMBL" id="MTH62154.1"/>
    </source>
</evidence>
<dbReference type="EMBL" id="WMIG01000026">
    <property type="protein sequence ID" value="MTH62154.1"/>
    <property type="molecule type" value="Genomic_DNA"/>
</dbReference>